<evidence type="ECO:0000313" key="2">
    <source>
        <dbReference type="Proteomes" id="UP000541969"/>
    </source>
</evidence>
<dbReference type="EMBL" id="JACBZT010000001">
    <property type="protein sequence ID" value="NYJ08735.1"/>
    <property type="molecule type" value="Genomic_DNA"/>
</dbReference>
<name>A0A853CLD7_9ACTN</name>
<dbReference type="Proteomes" id="UP000541969">
    <property type="component" value="Unassembled WGS sequence"/>
</dbReference>
<accession>A0A853CLD7</accession>
<keyword evidence="2" id="KW-1185">Reference proteome</keyword>
<dbReference type="PANTHER" id="PTHR38479:SF2">
    <property type="entry name" value="WINGED HELIX DNA-BINDING DOMAIN-CONTAINING PROTEIN"/>
    <property type="match status" value="1"/>
</dbReference>
<reference evidence="1 2" key="1">
    <citation type="submission" date="2020-07" db="EMBL/GenBank/DDBJ databases">
        <title>Sequencing the genomes of 1000 actinobacteria strains.</title>
        <authorList>
            <person name="Klenk H.-P."/>
        </authorList>
    </citation>
    <scope>NUCLEOTIDE SEQUENCE [LARGE SCALE GENOMIC DNA]</scope>
    <source>
        <strain evidence="1 2">DSM 104001</strain>
    </source>
</reference>
<dbReference type="RefSeq" id="WP_179721550.1">
    <property type="nucleotide sequence ID" value="NZ_JACBZT010000001.1"/>
</dbReference>
<organism evidence="1 2">
    <name type="scientific">Petropleomorpha daqingensis</name>
    <dbReference type="NCBI Taxonomy" id="2026353"/>
    <lineage>
        <taxon>Bacteria</taxon>
        <taxon>Bacillati</taxon>
        <taxon>Actinomycetota</taxon>
        <taxon>Actinomycetes</taxon>
        <taxon>Geodermatophilales</taxon>
        <taxon>Geodermatophilaceae</taxon>
        <taxon>Petropleomorpha</taxon>
    </lineage>
</organism>
<dbReference type="AlphaFoldDB" id="A0A853CLD7"/>
<comment type="caution">
    <text evidence="1">The sequence shown here is derived from an EMBL/GenBank/DDBJ whole genome shotgun (WGS) entry which is preliminary data.</text>
</comment>
<dbReference type="Pfam" id="PF06224">
    <property type="entry name" value="AlkZ-like"/>
    <property type="match status" value="1"/>
</dbReference>
<evidence type="ECO:0000313" key="1">
    <source>
        <dbReference type="EMBL" id="NYJ08735.1"/>
    </source>
</evidence>
<proteinExistence type="predicted"/>
<protein>
    <recommendedName>
        <fullName evidence="3">Winged helix DNA-binding domain-containing protein</fullName>
    </recommendedName>
</protein>
<dbReference type="InterPro" id="IPR009351">
    <property type="entry name" value="AlkZ-like"/>
</dbReference>
<gene>
    <name evidence="1" type="ORF">GGQ55_005013</name>
</gene>
<evidence type="ECO:0008006" key="3">
    <source>
        <dbReference type="Google" id="ProtNLM"/>
    </source>
</evidence>
<dbReference type="PANTHER" id="PTHR38479">
    <property type="entry name" value="LMO0824 PROTEIN"/>
    <property type="match status" value="1"/>
</dbReference>
<sequence>MALTHRQLNRTTLQRQLLLDREQLGVVDAVRRVVALQAQEPASPYLALWNRVRGFSPADLDAAFADGRVARGQLLRVTLHVVAAQDWPAFHTAMRYPLRAARLGDRRFTSTGLTIADADALVPGLMEFASSPRTAAEMEEHLAARIDGAPSRGVWWALRTFSPLWHHPAGEPWAFGQRPLYRAAEPYDEDPLESLMTLIRRYLAAFGPASAADFTRFTILPRAKTAEAFGKLAGELVEVEGPDGRPLLDLPDAPLADEDVSAPPRLLGMWDNVLLGWVDRSRVIPPEFRTLVMRSNGDVLPTLLVDGYVAGVWRPVDGGIEATAFSPLSEQAWDGLAAEAAALASLLADRDPAVYRRYAHWWQTLPPAAEVRVL</sequence>